<name>A0A9Y2MYL9_9PSEU</name>
<evidence type="ECO:0000313" key="3">
    <source>
        <dbReference type="Proteomes" id="UP001236014"/>
    </source>
</evidence>
<feature type="transmembrane region" description="Helical" evidence="1">
    <location>
        <begin position="31"/>
        <end position="52"/>
    </location>
</feature>
<gene>
    <name evidence="2" type="ORF">QRX50_04285</name>
</gene>
<feature type="transmembrane region" description="Helical" evidence="1">
    <location>
        <begin position="454"/>
        <end position="478"/>
    </location>
</feature>
<keyword evidence="3" id="KW-1185">Reference proteome</keyword>
<keyword evidence="1" id="KW-1133">Transmembrane helix</keyword>
<proteinExistence type="predicted"/>
<accession>A0A9Y2MYL9</accession>
<protein>
    <submittedName>
        <fullName evidence="2">Uncharacterized protein</fullName>
    </submittedName>
</protein>
<evidence type="ECO:0000313" key="2">
    <source>
        <dbReference type="EMBL" id="WIX80022.1"/>
    </source>
</evidence>
<feature type="transmembrane region" description="Helical" evidence="1">
    <location>
        <begin position="64"/>
        <end position="82"/>
    </location>
</feature>
<dbReference type="RefSeq" id="WP_285970670.1">
    <property type="nucleotide sequence ID" value="NZ_CP127294.1"/>
</dbReference>
<dbReference type="EMBL" id="CP127294">
    <property type="protein sequence ID" value="WIX80022.1"/>
    <property type="molecule type" value="Genomic_DNA"/>
</dbReference>
<dbReference type="AlphaFoldDB" id="A0A9Y2MYL9"/>
<evidence type="ECO:0000256" key="1">
    <source>
        <dbReference type="SAM" id="Phobius"/>
    </source>
</evidence>
<dbReference type="Proteomes" id="UP001236014">
    <property type="component" value="Chromosome"/>
</dbReference>
<feature type="transmembrane region" description="Helical" evidence="1">
    <location>
        <begin position="6"/>
        <end position="24"/>
    </location>
</feature>
<feature type="transmembrane region" description="Helical" evidence="1">
    <location>
        <begin position="354"/>
        <end position="374"/>
    </location>
</feature>
<keyword evidence="1" id="KW-0472">Membrane</keyword>
<sequence>MDLFEPWFIVGGFALGFVLLWLGNWFERRSAVAATVCFVLCGAAFSETSLYWLSAGTGSNVPQLLWIVFPVAFAALVAWRGWRQRTWIARTASTGHQTFGVLPHLGRGVPLDHPEPDPVRTTVEFDQQGHRVLGIEYSTTPRREDERFAEVTKVAEQIDSIYSGVELRIPAVPALTISPKTGAFEPEHFTPLEDARITRNAFGWLRPDTALDSFEVDAEFDRRFSVTTSDPEFAAAVLTDEVRALLLGDLWFRVHAVAFHGDAVWTSESGGLTEDRMFGNSRRLAILAATVPVSVWEVWGGDHGFASVTTGSDASYLAWNGGRGGAVRTPVNRFREAADRQPVTSVSLTTRTTIALALAVIGLLPIVNSLSALANVAPQTQLTVREAHEGFAGSCSPGRGSCTGSNDWVRGTYVLDGETHDVSTEWIDTLPAKGAVVDVEIGPLWWHPVLESSLAAVVTLLIGLLPLLAGALLAKATYRPRPPRRVRKLRRAQETTVS</sequence>
<organism evidence="2 3">
    <name type="scientific">Amycolatopsis carbonis</name>
    <dbReference type="NCBI Taxonomy" id="715471"/>
    <lineage>
        <taxon>Bacteria</taxon>
        <taxon>Bacillati</taxon>
        <taxon>Actinomycetota</taxon>
        <taxon>Actinomycetes</taxon>
        <taxon>Pseudonocardiales</taxon>
        <taxon>Pseudonocardiaceae</taxon>
        <taxon>Amycolatopsis</taxon>
    </lineage>
</organism>
<keyword evidence="1" id="KW-0812">Transmembrane</keyword>
<reference evidence="2 3" key="1">
    <citation type="submission" date="2023-06" db="EMBL/GenBank/DDBJ databases">
        <authorList>
            <person name="Oyuntsetseg B."/>
            <person name="Kim S.B."/>
        </authorList>
    </citation>
    <scope>NUCLEOTIDE SEQUENCE [LARGE SCALE GENOMIC DNA]</scope>
    <source>
        <strain evidence="2 3">2-15</strain>
    </source>
</reference>
<dbReference type="KEGG" id="acab:QRX50_04285"/>